<sequence>MIFWEKRRDQKHVASFDTRNPSGLMRREKTDIPAERLAGFSSNVAADGYGACILFHISRNWIKRLISVCHGAALSNRWASATLVFVLGSRPLSPDHKGP</sequence>
<protein>
    <submittedName>
        <fullName evidence="1">Uncharacterized protein</fullName>
    </submittedName>
</protein>
<dbReference type="Proteomes" id="UP000245910">
    <property type="component" value="Chromosome IIII"/>
</dbReference>
<name>A0A2L2TGY0_9HYPO</name>
<keyword evidence="2" id="KW-1185">Reference proteome</keyword>
<dbReference type="EMBL" id="LN649232">
    <property type="protein sequence ID" value="CEI41276.1"/>
    <property type="molecule type" value="Genomic_DNA"/>
</dbReference>
<accession>A0A2L2TGY0</accession>
<dbReference type="AlphaFoldDB" id="A0A2L2TGY0"/>
<organism evidence="1 2">
    <name type="scientific">Fusarium venenatum</name>
    <dbReference type="NCBI Taxonomy" id="56646"/>
    <lineage>
        <taxon>Eukaryota</taxon>
        <taxon>Fungi</taxon>
        <taxon>Dikarya</taxon>
        <taxon>Ascomycota</taxon>
        <taxon>Pezizomycotina</taxon>
        <taxon>Sordariomycetes</taxon>
        <taxon>Hypocreomycetidae</taxon>
        <taxon>Hypocreales</taxon>
        <taxon>Nectriaceae</taxon>
        <taxon>Fusarium</taxon>
    </lineage>
</organism>
<evidence type="ECO:0000313" key="2">
    <source>
        <dbReference type="Proteomes" id="UP000245910"/>
    </source>
</evidence>
<reference evidence="2" key="1">
    <citation type="submission" date="2014-10" db="EMBL/GenBank/DDBJ databases">
        <authorList>
            <person name="King R."/>
        </authorList>
    </citation>
    <scope>NUCLEOTIDE SEQUENCE [LARGE SCALE GENOMIC DNA]</scope>
    <source>
        <strain evidence="2">A3/5</strain>
    </source>
</reference>
<proteinExistence type="predicted"/>
<evidence type="ECO:0000313" key="1">
    <source>
        <dbReference type="EMBL" id="CEI41276.1"/>
    </source>
</evidence>